<dbReference type="SUPFAM" id="SSF50346">
    <property type="entry name" value="PRC-barrel domain"/>
    <property type="match status" value="1"/>
</dbReference>
<organism evidence="1 2">
    <name type="scientific">Pandoraea communis</name>
    <dbReference type="NCBI Taxonomy" id="2508297"/>
    <lineage>
        <taxon>Bacteria</taxon>
        <taxon>Pseudomonadati</taxon>
        <taxon>Pseudomonadota</taxon>
        <taxon>Betaproteobacteria</taxon>
        <taxon>Burkholderiales</taxon>
        <taxon>Burkholderiaceae</taxon>
        <taxon>Pandoraea</taxon>
    </lineage>
</organism>
<dbReference type="InterPro" id="IPR011033">
    <property type="entry name" value="PRC_barrel-like_sf"/>
</dbReference>
<protein>
    <submittedName>
        <fullName evidence="1">Photosystem reaction center subunit H</fullName>
    </submittedName>
</protein>
<dbReference type="EMBL" id="CABPSJ010000007">
    <property type="protein sequence ID" value="VVE45789.1"/>
    <property type="molecule type" value="Genomic_DNA"/>
</dbReference>
<proteinExistence type="predicted"/>
<dbReference type="RefSeq" id="WP_010807869.1">
    <property type="nucleotide sequence ID" value="NZ_CABPSJ010000007.1"/>
</dbReference>
<dbReference type="AlphaFoldDB" id="A0A5E4YAK5"/>
<name>A0A5E4YAK5_9BURK</name>
<dbReference type="Proteomes" id="UP000337189">
    <property type="component" value="Unassembled WGS sequence"/>
</dbReference>
<reference evidence="1 2" key="1">
    <citation type="submission" date="2019-08" db="EMBL/GenBank/DDBJ databases">
        <authorList>
            <person name="Peeters C."/>
        </authorList>
    </citation>
    <scope>NUCLEOTIDE SEQUENCE [LARGE SCALE GENOMIC DNA]</scope>
    <source>
        <strain evidence="1 2">LMG 31110</strain>
    </source>
</reference>
<evidence type="ECO:0000313" key="2">
    <source>
        <dbReference type="Proteomes" id="UP000337189"/>
    </source>
</evidence>
<gene>
    <name evidence="1" type="ORF">PCO31110_04456</name>
</gene>
<evidence type="ECO:0000313" key="1">
    <source>
        <dbReference type="EMBL" id="VVE45789.1"/>
    </source>
</evidence>
<accession>A0A5E4YAK5</accession>
<sequence length="43" mass="5141">MMGIEKDALRKAPGFDKDCWPSMADLHWAEQVHTYYTVDPYWH</sequence>